<dbReference type="InterPro" id="IPR003718">
    <property type="entry name" value="OsmC/Ohr_fam"/>
</dbReference>
<dbReference type="Pfam" id="PF02566">
    <property type="entry name" value="OsmC"/>
    <property type="match status" value="1"/>
</dbReference>
<dbReference type="Proteomes" id="UP000216682">
    <property type="component" value="Unassembled WGS sequence"/>
</dbReference>
<reference evidence="1 2" key="1">
    <citation type="submission" date="2017-07" db="EMBL/GenBank/DDBJ databases">
        <title>Shotgun whole genome sequences of three halophilic bacterial isolates.</title>
        <authorList>
            <person name="Pozzo T."/>
            <person name="Higdon S.M."/>
            <person name="Quillaguaman J."/>
        </authorList>
    </citation>
    <scope>NUCLEOTIDE SEQUENCE [LARGE SCALE GENOMIC DNA]</scope>
    <source>
        <strain evidence="1 2">BU-1</strain>
    </source>
</reference>
<dbReference type="SUPFAM" id="SSF82784">
    <property type="entry name" value="OsmC-like"/>
    <property type="match status" value="1"/>
</dbReference>
<dbReference type="AlphaFoldDB" id="A0A265E5Y3"/>
<dbReference type="EMBL" id="NPEZ01000004">
    <property type="protein sequence ID" value="OZT76846.1"/>
    <property type="molecule type" value="Genomic_DNA"/>
</dbReference>
<dbReference type="PANTHER" id="PTHR34352:SF1">
    <property type="entry name" value="PROTEIN YHFA"/>
    <property type="match status" value="1"/>
</dbReference>
<gene>
    <name evidence="1" type="ORF">CFN03_10360</name>
</gene>
<evidence type="ECO:0000313" key="1">
    <source>
        <dbReference type="EMBL" id="OZT76846.1"/>
    </source>
</evidence>
<dbReference type="PANTHER" id="PTHR34352">
    <property type="entry name" value="PROTEIN YHFA"/>
    <property type="match status" value="1"/>
</dbReference>
<sequence>METELSWTGSVGFSGIASSGHDIRIDGAEEIGGKNGGVRPMELLLHSVAGCSGINVIWILEKMRLEPDAFRMELKADRSDTPPKQFTHIHIHYAFEGDLPEQKVGRAIDLANDKYCSVTHSLNAELTVSYSVNGVDGAPPA</sequence>
<dbReference type="InterPro" id="IPR015946">
    <property type="entry name" value="KH_dom-like_a/b"/>
</dbReference>
<dbReference type="RefSeq" id="WP_094906973.1">
    <property type="nucleotide sequence ID" value="NZ_NPEZ01000004.1"/>
</dbReference>
<dbReference type="Gene3D" id="3.30.300.20">
    <property type="match status" value="1"/>
</dbReference>
<name>A0A265E5Y3_9STAP</name>
<protein>
    <submittedName>
        <fullName evidence="1">Peroxiredoxin</fullName>
    </submittedName>
</protein>
<accession>A0A265E5Y3</accession>
<organism evidence="1 2">
    <name type="scientific">Salinicoccus roseus</name>
    <dbReference type="NCBI Taxonomy" id="45670"/>
    <lineage>
        <taxon>Bacteria</taxon>
        <taxon>Bacillati</taxon>
        <taxon>Bacillota</taxon>
        <taxon>Bacilli</taxon>
        <taxon>Bacillales</taxon>
        <taxon>Staphylococcaceae</taxon>
        <taxon>Salinicoccus</taxon>
    </lineage>
</organism>
<comment type="caution">
    <text evidence="1">The sequence shown here is derived from an EMBL/GenBank/DDBJ whole genome shotgun (WGS) entry which is preliminary data.</text>
</comment>
<dbReference type="InterPro" id="IPR036102">
    <property type="entry name" value="OsmC/Ohrsf"/>
</dbReference>
<proteinExistence type="predicted"/>
<evidence type="ECO:0000313" key="2">
    <source>
        <dbReference type="Proteomes" id="UP000216682"/>
    </source>
</evidence>